<keyword evidence="5 8" id="KW-1133">Transmembrane helix</keyword>
<evidence type="ECO:0000256" key="8">
    <source>
        <dbReference type="RuleBase" id="RU079119"/>
    </source>
</evidence>
<evidence type="ECO:0000256" key="1">
    <source>
        <dbReference type="ARBA" id="ARBA00004127"/>
    </source>
</evidence>
<evidence type="ECO:0000256" key="2">
    <source>
        <dbReference type="ARBA" id="ARBA00008574"/>
    </source>
</evidence>
<feature type="region of interest" description="Disordered" evidence="9">
    <location>
        <begin position="385"/>
        <end position="404"/>
    </location>
</feature>
<dbReference type="GO" id="GO:0005794">
    <property type="term" value="C:Golgi apparatus"/>
    <property type="evidence" value="ECO:0007669"/>
    <property type="project" value="TreeGrafter"/>
</dbReference>
<dbReference type="InterPro" id="IPR039859">
    <property type="entry name" value="PFA4/ZDH16/20/ERF2-like"/>
</dbReference>
<keyword evidence="4 8" id="KW-0812">Transmembrane</keyword>
<dbReference type="GO" id="GO:0006612">
    <property type="term" value="P:protein targeting to membrane"/>
    <property type="evidence" value="ECO:0007669"/>
    <property type="project" value="TreeGrafter"/>
</dbReference>
<dbReference type="GO" id="GO:0005783">
    <property type="term" value="C:endoplasmic reticulum"/>
    <property type="evidence" value="ECO:0007669"/>
    <property type="project" value="TreeGrafter"/>
</dbReference>
<dbReference type="PROSITE" id="PS50216">
    <property type="entry name" value="DHHC"/>
    <property type="match status" value="1"/>
</dbReference>
<dbReference type="Proteomes" id="UP001054252">
    <property type="component" value="Unassembled WGS sequence"/>
</dbReference>
<feature type="transmembrane region" description="Helical" evidence="8">
    <location>
        <begin position="204"/>
        <end position="226"/>
    </location>
</feature>
<evidence type="ECO:0000313" key="12">
    <source>
        <dbReference type="Proteomes" id="UP001054252"/>
    </source>
</evidence>
<proteinExistence type="inferred from homology"/>
<comment type="subcellular location">
    <subcellularLocation>
        <location evidence="1">Endomembrane system</location>
        <topology evidence="1">Multi-pass membrane protein</topology>
    </subcellularLocation>
</comment>
<dbReference type="Pfam" id="PF01529">
    <property type="entry name" value="DHHC"/>
    <property type="match status" value="1"/>
</dbReference>
<evidence type="ECO:0000256" key="3">
    <source>
        <dbReference type="ARBA" id="ARBA00022679"/>
    </source>
</evidence>
<comment type="domain">
    <text evidence="8">The DHHC domain is required for palmitoyltransferase activity.</text>
</comment>
<evidence type="ECO:0000313" key="11">
    <source>
        <dbReference type="EMBL" id="GKV32683.1"/>
    </source>
</evidence>
<keyword evidence="3 8" id="KW-0808">Transferase</keyword>
<keyword evidence="6 8" id="KW-0472">Membrane</keyword>
<feature type="transmembrane region" description="Helical" evidence="8">
    <location>
        <begin position="246"/>
        <end position="269"/>
    </location>
</feature>
<evidence type="ECO:0000256" key="7">
    <source>
        <dbReference type="ARBA" id="ARBA00023315"/>
    </source>
</evidence>
<evidence type="ECO:0000259" key="10">
    <source>
        <dbReference type="Pfam" id="PF01529"/>
    </source>
</evidence>
<dbReference type="EC" id="2.3.1.225" evidence="8"/>
<evidence type="ECO:0000256" key="9">
    <source>
        <dbReference type="SAM" id="MobiDB-lite"/>
    </source>
</evidence>
<sequence length="404" mass="45735">MNRSRSQVHDSSSIHEIDVAPHKPIPRRLYQVWKGNNKFGCGGRLVLGPDAGSLCLTSFLIGCPALTFCIRMLVIFKDEDPHFGYPVLSVGLFLTLLDFIFLFMTSAGDPGILPRNSHPVELDEGLSSTPSMDWANNRTYLKIPRMKDVIVNGHTVKVKFCETCLLYRLPRASHCSICNNCVQKFDHHCPWVGQCIGLRNYASFIGFISTSSSLCLYVFVCSWLNLIRPPGSLWRAMAHDLLSVILILYCFIAIWFVGGLTVFHMYLIWTNQTTYESFRYRYDKKDNPYNKGVFRNFKDIFLSRVPPSLVKFRAWTSEYDDQSVVSSYRDYTGGSSLKEKFDIEMGSKHDKDGLGVPRILQNLDYSDLDDSVKISGNGEVAFDPQYAQGCSTAGGNPIEDKRTQ</sequence>
<dbReference type="EMBL" id="BPVZ01000097">
    <property type="protein sequence ID" value="GKV32683.1"/>
    <property type="molecule type" value="Genomic_DNA"/>
</dbReference>
<comment type="caution">
    <text evidence="11">The sequence shown here is derived from an EMBL/GenBank/DDBJ whole genome shotgun (WGS) entry which is preliminary data.</text>
</comment>
<evidence type="ECO:0000256" key="4">
    <source>
        <dbReference type="ARBA" id="ARBA00022692"/>
    </source>
</evidence>
<accession>A0AAV5L5Z9</accession>
<feature type="transmembrane region" description="Helical" evidence="8">
    <location>
        <begin position="82"/>
        <end position="105"/>
    </location>
</feature>
<dbReference type="PANTHER" id="PTHR22883:SF391">
    <property type="entry name" value="PROTEIN S-ACYLTRANSFERASE 3-RELATED"/>
    <property type="match status" value="1"/>
</dbReference>
<dbReference type="InterPro" id="IPR001594">
    <property type="entry name" value="Palmitoyltrfase_DHHC"/>
</dbReference>
<gene>
    <name evidence="11" type="ORF">SLEP1_g41275</name>
</gene>
<feature type="transmembrane region" description="Helical" evidence="8">
    <location>
        <begin position="54"/>
        <end position="76"/>
    </location>
</feature>
<feature type="domain" description="Palmitoyltransferase DHHC" evidence="10">
    <location>
        <begin position="158"/>
        <end position="279"/>
    </location>
</feature>
<dbReference type="GO" id="GO:0019706">
    <property type="term" value="F:protein-cysteine S-palmitoyltransferase activity"/>
    <property type="evidence" value="ECO:0007669"/>
    <property type="project" value="UniProtKB-EC"/>
</dbReference>
<evidence type="ECO:0000256" key="5">
    <source>
        <dbReference type="ARBA" id="ARBA00022989"/>
    </source>
</evidence>
<reference evidence="11 12" key="1">
    <citation type="journal article" date="2021" name="Commun. Biol.">
        <title>The genome of Shorea leprosula (Dipterocarpaceae) highlights the ecological relevance of drought in aseasonal tropical rainforests.</title>
        <authorList>
            <person name="Ng K.K.S."/>
            <person name="Kobayashi M.J."/>
            <person name="Fawcett J.A."/>
            <person name="Hatakeyama M."/>
            <person name="Paape T."/>
            <person name="Ng C.H."/>
            <person name="Ang C.C."/>
            <person name="Tnah L.H."/>
            <person name="Lee C.T."/>
            <person name="Nishiyama T."/>
            <person name="Sese J."/>
            <person name="O'Brien M.J."/>
            <person name="Copetti D."/>
            <person name="Mohd Noor M.I."/>
            <person name="Ong R.C."/>
            <person name="Putra M."/>
            <person name="Sireger I.Z."/>
            <person name="Indrioko S."/>
            <person name="Kosugi Y."/>
            <person name="Izuno A."/>
            <person name="Isagi Y."/>
            <person name="Lee S.L."/>
            <person name="Shimizu K.K."/>
        </authorList>
    </citation>
    <scope>NUCLEOTIDE SEQUENCE [LARGE SCALE GENOMIC DNA]</scope>
    <source>
        <strain evidence="11">214</strain>
    </source>
</reference>
<protein>
    <recommendedName>
        <fullName evidence="8">S-acyltransferase</fullName>
        <ecNumber evidence="8">2.3.1.225</ecNumber>
    </recommendedName>
    <alternativeName>
        <fullName evidence="8">Palmitoyltransferase</fullName>
    </alternativeName>
</protein>
<comment type="similarity">
    <text evidence="2 8">Belongs to the DHHC palmitoyltransferase family.</text>
</comment>
<dbReference type="PANTHER" id="PTHR22883">
    <property type="entry name" value="ZINC FINGER DHHC DOMAIN CONTAINING PROTEIN"/>
    <property type="match status" value="1"/>
</dbReference>
<keyword evidence="7 8" id="KW-0012">Acyltransferase</keyword>
<name>A0AAV5L5Z9_9ROSI</name>
<evidence type="ECO:0000256" key="6">
    <source>
        <dbReference type="ARBA" id="ARBA00023136"/>
    </source>
</evidence>
<organism evidence="11 12">
    <name type="scientific">Rubroshorea leprosula</name>
    <dbReference type="NCBI Taxonomy" id="152421"/>
    <lineage>
        <taxon>Eukaryota</taxon>
        <taxon>Viridiplantae</taxon>
        <taxon>Streptophyta</taxon>
        <taxon>Embryophyta</taxon>
        <taxon>Tracheophyta</taxon>
        <taxon>Spermatophyta</taxon>
        <taxon>Magnoliopsida</taxon>
        <taxon>eudicotyledons</taxon>
        <taxon>Gunneridae</taxon>
        <taxon>Pentapetalae</taxon>
        <taxon>rosids</taxon>
        <taxon>malvids</taxon>
        <taxon>Malvales</taxon>
        <taxon>Dipterocarpaceae</taxon>
        <taxon>Rubroshorea</taxon>
    </lineage>
</organism>
<comment type="catalytic activity">
    <reaction evidence="8">
        <text>L-cysteinyl-[protein] + hexadecanoyl-CoA = S-hexadecanoyl-L-cysteinyl-[protein] + CoA</text>
        <dbReference type="Rhea" id="RHEA:36683"/>
        <dbReference type="Rhea" id="RHEA-COMP:10131"/>
        <dbReference type="Rhea" id="RHEA-COMP:11032"/>
        <dbReference type="ChEBI" id="CHEBI:29950"/>
        <dbReference type="ChEBI" id="CHEBI:57287"/>
        <dbReference type="ChEBI" id="CHEBI:57379"/>
        <dbReference type="ChEBI" id="CHEBI:74151"/>
        <dbReference type="EC" id="2.3.1.225"/>
    </reaction>
</comment>
<dbReference type="AlphaFoldDB" id="A0AAV5L5Z9"/>
<keyword evidence="12" id="KW-1185">Reference proteome</keyword>